<gene>
    <name evidence="1" type="ORF">H6A12_10835</name>
</gene>
<dbReference type="InterPro" id="IPR001646">
    <property type="entry name" value="5peptide_repeat"/>
</dbReference>
<dbReference type="Proteomes" id="UP000774750">
    <property type="component" value="Unassembled WGS sequence"/>
</dbReference>
<dbReference type="RefSeq" id="WP_204447784.1">
    <property type="nucleotide sequence ID" value="NZ_JACJKY010000021.1"/>
</dbReference>
<comment type="caution">
    <text evidence="1">The sequence shown here is derived from an EMBL/GenBank/DDBJ whole genome shotgun (WGS) entry which is preliminary data.</text>
</comment>
<organism evidence="1 2">
    <name type="scientific">Merdimmobilis hominis</name>
    <dbReference type="NCBI Taxonomy" id="2897707"/>
    <lineage>
        <taxon>Bacteria</taxon>
        <taxon>Bacillati</taxon>
        <taxon>Bacillota</taxon>
        <taxon>Clostridia</taxon>
        <taxon>Eubacteriales</taxon>
        <taxon>Oscillospiraceae</taxon>
        <taxon>Merdimmobilis</taxon>
    </lineage>
</organism>
<dbReference type="Pfam" id="PF00805">
    <property type="entry name" value="Pentapeptide"/>
    <property type="match status" value="2"/>
</dbReference>
<reference evidence="1" key="1">
    <citation type="submission" date="2020-08" db="EMBL/GenBank/DDBJ databases">
        <authorList>
            <person name="Cejkova D."/>
            <person name="Kubasova T."/>
            <person name="Jahodarova E."/>
            <person name="Rychlik I."/>
        </authorList>
    </citation>
    <scope>NUCLEOTIDE SEQUENCE</scope>
    <source>
        <strain evidence="1">An559</strain>
    </source>
</reference>
<name>A0A938X9L2_9FIRM</name>
<dbReference type="Gene3D" id="2.160.20.80">
    <property type="entry name" value="E3 ubiquitin-protein ligase SopA"/>
    <property type="match status" value="1"/>
</dbReference>
<keyword evidence="2" id="KW-1185">Reference proteome</keyword>
<proteinExistence type="predicted"/>
<dbReference type="AlphaFoldDB" id="A0A938X9L2"/>
<protein>
    <submittedName>
        <fullName evidence="1">Pentapeptide repeat-containing protein</fullName>
    </submittedName>
</protein>
<accession>A0A938X9L2</accession>
<sequence>MAEEYQNKTFSEAESFLESCEKHVFRECKFQSVDLTDRVFERCVFESCKFFACRMGASVFRRCRMTNCVFELCSLFDTAFDSCKMTGSVFYEIDCTCFSITGGDWSFTDVRELDFYKMKLCGVNFDHADFTGCCLDQAVFQDCNLSHIKVGNTSAVGTDFRSSTMDGIDFRGIQMKKTKIDLTQAILIASCMGAECI</sequence>
<dbReference type="PANTHER" id="PTHR14136:SF17">
    <property type="entry name" value="BTB_POZ DOMAIN-CONTAINING PROTEIN KCTD9"/>
    <property type="match status" value="1"/>
</dbReference>
<evidence type="ECO:0000313" key="2">
    <source>
        <dbReference type="Proteomes" id="UP000774750"/>
    </source>
</evidence>
<evidence type="ECO:0000313" key="1">
    <source>
        <dbReference type="EMBL" id="MBM6921645.1"/>
    </source>
</evidence>
<dbReference type="SUPFAM" id="SSF141571">
    <property type="entry name" value="Pentapeptide repeat-like"/>
    <property type="match status" value="1"/>
</dbReference>
<dbReference type="PANTHER" id="PTHR14136">
    <property type="entry name" value="BTB_POZ DOMAIN-CONTAINING PROTEIN KCTD9"/>
    <property type="match status" value="1"/>
</dbReference>
<dbReference type="InterPro" id="IPR051082">
    <property type="entry name" value="Pentapeptide-BTB/POZ_domain"/>
</dbReference>
<dbReference type="EMBL" id="JACJKY010000021">
    <property type="protein sequence ID" value="MBM6921645.1"/>
    <property type="molecule type" value="Genomic_DNA"/>
</dbReference>
<reference evidence="1" key="2">
    <citation type="journal article" date="2021" name="Sci. Rep.">
        <title>The distribution of antibiotic resistance genes in chicken gut microbiota commensals.</title>
        <authorList>
            <person name="Juricova H."/>
            <person name="Matiasovicova J."/>
            <person name="Kubasova T."/>
            <person name="Cejkova D."/>
            <person name="Rychlik I."/>
        </authorList>
    </citation>
    <scope>NUCLEOTIDE SEQUENCE</scope>
    <source>
        <strain evidence="1">An559</strain>
    </source>
</reference>